<dbReference type="Pfam" id="PF00172">
    <property type="entry name" value="Zn_clus"/>
    <property type="match status" value="1"/>
</dbReference>
<evidence type="ECO:0000313" key="9">
    <source>
        <dbReference type="Proteomes" id="UP000290288"/>
    </source>
</evidence>
<dbReference type="AlphaFoldDB" id="A0A4Q2DW36"/>
<feature type="domain" description="Zn(2)-C6 fungal-type" evidence="7">
    <location>
        <begin position="184"/>
        <end position="217"/>
    </location>
</feature>
<dbReference type="SUPFAM" id="SSF57701">
    <property type="entry name" value="Zn2/Cys6 DNA-binding domain"/>
    <property type="match status" value="1"/>
</dbReference>
<dbReference type="InterPro" id="IPR036864">
    <property type="entry name" value="Zn2-C6_fun-type_DNA-bd_sf"/>
</dbReference>
<organism evidence="8 9">
    <name type="scientific">Candolleomyces aberdarensis</name>
    <dbReference type="NCBI Taxonomy" id="2316362"/>
    <lineage>
        <taxon>Eukaryota</taxon>
        <taxon>Fungi</taxon>
        <taxon>Dikarya</taxon>
        <taxon>Basidiomycota</taxon>
        <taxon>Agaricomycotina</taxon>
        <taxon>Agaricomycetes</taxon>
        <taxon>Agaricomycetidae</taxon>
        <taxon>Agaricales</taxon>
        <taxon>Agaricineae</taxon>
        <taxon>Psathyrellaceae</taxon>
        <taxon>Candolleomyces</taxon>
    </lineage>
</organism>
<comment type="caution">
    <text evidence="8">The sequence shown here is derived from an EMBL/GenBank/DDBJ whole genome shotgun (WGS) entry which is preliminary data.</text>
</comment>
<dbReference type="PANTHER" id="PTHR47338:SF5">
    <property type="entry name" value="ZN(II)2CYS6 TRANSCRIPTION FACTOR (EUROFUNG)"/>
    <property type="match status" value="1"/>
</dbReference>
<dbReference type="InterPro" id="IPR001138">
    <property type="entry name" value="Zn2Cys6_DnaBD"/>
</dbReference>
<dbReference type="GO" id="GO:0008270">
    <property type="term" value="F:zinc ion binding"/>
    <property type="evidence" value="ECO:0007669"/>
    <property type="project" value="InterPro"/>
</dbReference>
<dbReference type="InterPro" id="IPR050815">
    <property type="entry name" value="TF_fung"/>
</dbReference>
<dbReference type="CDD" id="cd00067">
    <property type="entry name" value="GAL4"/>
    <property type="match status" value="1"/>
</dbReference>
<feature type="compositionally biased region" description="Basic and acidic residues" evidence="6">
    <location>
        <begin position="52"/>
        <end position="61"/>
    </location>
</feature>
<dbReference type="PANTHER" id="PTHR47338">
    <property type="entry name" value="ZN(II)2CYS6 TRANSCRIPTION FACTOR (EUROFUNG)-RELATED"/>
    <property type="match status" value="1"/>
</dbReference>
<keyword evidence="4" id="KW-0804">Transcription</keyword>
<keyword evidence="3" id="KW-0805">Transcription regulation</keyword>
<evidence type="ECO:0000256" key="6">
    <source>
        <dbReference type="SAM" id="MobiDB-lite"/>
    </source>
</evidence>
<dbReference type="EMBL" id="SDEE01000018">
    <property type="protein sequence ID" value="RXW24529.1"/>
    <property type="molecule type" value="Genomic_DNA"/>
</dbReference>
<dbReference type="Gene3D" id="4.10.240.10">
    <property type="entry name" value="Zn(2)-C6 fungal-type DNA-binding domain"/>
    <property type="match status" value="1"/>
</dbReference>
<feature type="region of interest" description="Disordered" evidence="6">
    <location>
        <begin position="206"/>
        <end position="301"/>
    </location>
</feature>
<dbReference type="OrthoDB" id="2123952at2759"/>
<name>A0A4Q2DW36_9AGAR</name>
<evidence type="ECO:0000256" key="2">
    <source>
        <dbReference type="ARBA" id="ARBA00022723"/>
    </source>
</evidence>
<evidence type="ECO:0000313" key="8">
    <source>
        <dbReference type="EMBL" id="RXW24529.1"/>
    </source>
</evidence>
<keyword evidence="2" id="KW-0479">Metal-binding</keyword>
<feature type="compositionally biased region" description="Polar residues" evidence="6">
    <location>
        <begin position="292"/>
        <end position="301"/>
    </location>
</feature>
<accession>A0A4Q2DW36</accession>
<feature type="compositionally biased region" description="Basic and acidic residues" evidence="6">
    <location>
        <begin position="236"/>
        <end position="247"/>
    </location>
</feature>
<reference evidence="8 9" key="1">
    <citation type="submission" date="2019-01" db="EMBL/GenBank/DDBJ databases">
        <title>Draft genome sequence of Psathyrella aberdarensis IHI B618.</title>
        <authorList>
            <person name="Buettner E."/>
            <person name="Kellner H."/>
        </authorList>
    </citation>
    <scope>NUCLEOTIDE SEQUENCE [LARGE SCALE GENOMIC DNA]</scope>
    <source>
        <strain evidence="8 9">IHI B618</strain>
    </source>
</reference>
<sequence length="541" mass="60215">MPYRSSEYYIPPMPNHNPHVQNISSAATPRTFAPEPHRGELYSDPHFYGSYDRHHGGHPPELHLPSVPTYRSQFADRPSPLPPLKRPDISNMGENFSLPPPHSSYLPETDSSLSAQPARLIESDLWGSGSTTTSSSPQAQPAPSYSPSEPPKPKKTRREKPKIALAPDQPPTTQGKPRARVYVACIQCRTRKIRCDGAKPACHNCGRRTTGNNECTYDPVPKRRGPDKTPGARQRMARDAQDEADGARRRRRRDTSATDMTSASTSSTRSASTPRPEIPQQPITLALPPGSSEHSPYNSPTADFAPVSNYVRSSYSPESGGHGIAQCPDLLDARALPGFRKTSGAIPTPTYHDAFDLSSLVPPFDSTTSSYIAELDEQGNEHQSDNTLDIGSQPSLSFTRKVWWDSLLSLYHSSNTSHLQPLTSGFRENIARRIAHDLRWVFRASNYWFSFFHIPSFFANFHDPLRRERMQPSLILSLLAISTFFQSSEIGLGRYGRERALRFRDEAQGALEASFNSGWIDETLAQAAWVRPQSLSAPFDH</sequence>
<dbReference type="GO" id="GO:0005634">
    <property type="term" value="C:nucleus"/>
    <property type="evidence" value="ECO:0007669"/>
    <property type="project" value="UniProtKB-SubCell"/>
</dbReference>
<evidence type="ECO:0000256" key="1">
    <source>
        <dbReference type="ARBA" id="ARBA00004123"/>
    </source>
</evidence>
<dbReference type="GO" id="GO:0000981">
    <property type="term" value="F:DNA-binding transcription factor activity, RNA polymerase II-specific"/>
    <property type="evidence" value="ECO:0007669"/>
    <property type="project" value="InterPro"/>
</dbReference>
<dbReference type="Proteomes" id="UP000290288">
    <property type="component" value="Unassembled WGS sequence"/>
</dbReference>
<feature type="compositionally biased region" description="Low complexity" evidence="6">
    <location>
        <begin position="257"/>
        <end position="273"/>
    </location>
</feature>
<evidence type="ECO:0000256" key="3">
    <source>
        <dbReference type="ARBA" id="ARBA00023015"/>
    </source>
</evidence>
<keyword evidence="5" id="KW-0539">Nucleus</keyword>
<evidence type="ECO:0000259" key="7">
    <source>
        <dbReference type="PROSITE" id="PS50048"/>
    </source>
</evidence>
<evidence type="ECO:0000256" key="4">
    <source>
        <dbReference type="ARBA" id="ARBA00023163"/>
    </source>
</evidence>
<proteinExistence type="predicted"/>
<feature type="region of interest" description="Disordered" evidence="6">
    <location>
        <begin position="125"/>
        <end position="178"/>
    </location>
</feature>
<evidence type="ECO:0000256" key="5">
    <source>
        <dbReference type="ARBA" id="ARBA00023242"/>
    </source>
</evidence>
<feature type="compositionally biased region" description="Low complexity" evidence="6">
    <location>
        <begin position="127"/>
        <end position="147"/>
    </location>
</feature>
<dbReference type="PROSITE" id="PS50048">
    <property type="entry name" value="ZN2_CY6_FUNGAL_2"/>
    <property type="match status" value="1"/>
</dbReference>
<protein>
    <recommendedName>
        <fullName evidence="7">Zn(2)-C6 fungal-type domain-containing protein</fullName>
    </recommendedName>
</protein>
<feature type="region of interest" description="Disordered" evidence="6">
    <location>
        <begin position="52"/>
        <end position="113"/>
    </location>
</feature>
<keyword evidence="9" id="KW-1185">Reference proteome</keyword>
<comment type="subcellular location">
    <subcellularLocation>
        <location evidence="1">Nucleus</location>
    </subcellularLocation>
</comment>
<dbReference type="CDD" id="cd12148">
    <property type="entry name" value="fungal_TF_MHR"/>
    <property type="match status" value="1"/>
</dbReference>
<gene>
    <name evidence="8" type="ORF">EST38_g1353</name>
</gene>
<dbReference type="STRING" id="2316362.A0A4Q2DW36"/>
<dbReference type="SMART" id="SM00066">
    <property type="entry name" value="GAL4"/>
    <property type="match status" value="1"/>
</dbReference>